<accession>A0ABY7VUT5</accession>
<dbReference type="NCBIfam" id="TIGR02532">
    <property type="entry name" value="IV_pilin_GFxxxE"/>
    <property type="match status" value="1"/>
</dbReference>
<evidence type="ECO:0000313" key="3">
    <source>
        <dbReference type="Proteomes" id="UP001214250"/>
    </source>
</evidence>
<dbReference type="Proteomes" id="UP001214250">
    <property type="component" value="Chromosome 2"/>
</dbReference>
<dbReference type="EMBL" id="CP117812">
    <property type="protein sequence ID" value="WDE97986.1"/>
    <property type="molecule type" value="Genomic_DNA"/>
</dbReference>
<name>A0ABY7VUT5_9BACT</name>
<dbReference type="InterPro" id="IPR027558">
    <property type="entry name" value="Pre_pil_HX9DG_C"/>
</dbReference>
<dbReference type="InterPro" id="IPR045584">
    <property type="entry name" value="Pilin-like"/>
</dbReference>
<reference evidence="2 3" key="1">
    <citation type="submission" date="2023-02" db="EMBL/GenBank/DDBJ databases">
        <title>Genome sequence of Lentisphaera profundi SAORIC-696.</title>
        <authorList>
            <person name="Kim e."/>
            <person name="Cho J.-C."/>
            <person name="Choi A."/>
            <person name="Kang I."/>
        </authorList>
    </citation>
    <scope>NUCLEOTIDE SEQUENCE [LARGE SCALE GENOMIC DNA]</scope>
    <source>
        <strain evidence="2 3">SAORIC-696</strain>
    </source>
</reference>
<keyword evidence="1" id="KW-0488">Methylation</keyword>
<proteinExistence type="predicted"/>
<dbReference type="InterPro" id="IPR012902">
    <property type="entry name" value="N_methyl_site"/>
</dbReference>
<dbReference type="PANTHER" id="PTHR30093">
    <property type="entry name" value="GENERAL SECRETION PATHWAY PROTEIN G"/>
    <property type="match status" value="1"/>
</dbReference>
<gene>
    <name evidence="2" type="ORF">PQO03_19345</name>
</gene>
<evidence type="ECO:0000256" key="1">
    <source>
        <dbReference type="ARBA" id="ARBA00022481"/>
    </source>
</evidence>
<dbReference type="NCBIfam" id="TIGR04294">
    <property type="entry name" value="pre_pil_HX9DG"/>
    <property type="match status" value="1"/>
</dbReference>
<dbReference type="RefSeq" id="WP_274152703.1">
    <property type="nucleotide sequence ID" value="NZ_CP117812.1"/>
</dbReference>
<keyword evidence="3" id="KW-1185">Reference proteome</keyword>
<sequence>MKKNFTLIELLVVIAIIGILASLLLPALGKARKKSQQAVCASQQKQIGTAIFMYVEDNDYYMPTVNHPTASTRLGWKIFIAPYLNLKTNKLGGAPFRCPSSEIVADWENQSAGTSYNSNFGDTRFYDPNGSVSNHRKHKPKELNEIEDTVETVVTVDSIDGNDWAEVAKSLPSSNAVGYRHNNGLNTLWVDGHVTWKSTVYMSAGRYGEQNYYYIMDKP</sequence>
<evidence type="ECO:0000313" key="2">
    <source>
        <dbReference type="EMBL" id="WDE97986.1"/>
    </source>
</evidence>
<dbReference type="PRINTS" id="PR00813">
    <property type="entry name" value="BCTERIALGSPG"/>
</dbReference>
<dbReference type="SUPFAM" id="SSF54523">
    <property type="entry name" value="Pili subunits"/>
    <property type="match status" value="1"/>
</dbReference>
<organism evidence="2 3">
    <name type="scientific">Lentisphaera profundi</name>
    <dbReference type="NCBI Taxonomy" id="1658616"/>
    <lineage>
        <taxon>Bacteria</taxon>
        <taxon>Pseudomonadati</taxon>
        <taxon>Lentisphaerota</taxon>
        <taxon>Lentisphaeria</taxon>
        <taxon>Lentisphaerales</taxon>
        <taxon>Lentisphaeraceae</taxon>
        <taxon>Lentisphaera</taxon>
    </lineage>
</organism>
<dbReference type="InterPro" id="IPR000983">
    <property type="entry name" value="Bac_GSPG_pilin"/>
</dbReference>
<protein>
    <submittedName>
        <fullName evidence="2">Prepilin-type N-terminal cleavage/methylation domain-containing protein</fullName>
    </submittedName>
</protein>
<dbReference type="Gene3D" id="3.30.700.10">
    <property type="entry name" value="Glycoprotein, Type 4 Pilin"/>
    <property type="match status" value="1"/>
</dbReference>